<accession>A0A4R5DDD4</accession>
<keyword evidence="7" id="KW-1185">Reference proteome</keyword>
<feature type="compositionally biased region" description="Low complexity" evidence="3">
    <location>
        <begin position="18"/>
        <end position="29"/>
    </location>
</feature>
<organism evidence="6 7">
    <name type="scientific">Jiangella asiatica</name>
    <dbReference type="NCBI Taxonomy" id="2530372"/>
    <lineage>
        <taxon>Bacteria</taxon>
        <taxon>Bacillati</taxon>
        <taxon>Actinomycetota</taxon>
        <taxon>Actinomycetes</taxon>
        <taxon>Jiangellales</taxon>
        <taxon>Jiangellaceae</taxon>
        <taxon>Jiangella</taxon>
    </lineage>
</organism>
<dbReference type="InterPro" id="IPR013154">
    <property type="entry name" value="ADH-like_N"/>
</dbReference>
<reference evidence="6 7" key="1">
    <citation type="submission" date="2019-03" db="EMBL/GenBank/DDBJ databases">
        <title>Draft genome sequences of novel Actinobacteria.</title>
        <authorList>
            <person name="Sahin N."/>
            <person name="Ay H."/>
            <person name="Saygin H."/>
        </authorList>
    </citation>
    <scope>NUCLEOTIDE SEQUENCE [LARGE SCALE GENOMIC DNA]</scope>
    <source>
        <strain evidence="6 7">5K138</strain>
    </source>
</reference>
<comment type="cofactor">
    <cofactor evidence="1">
        <name>Zn(2+)</name>
        <dbReference type="ChEBI" id="CHEBI:29105"/>
    </cofactor>
</comment>
<proteinExistence type="predicted"/>
<evidence type="ECO:0000256" key="1">
    <source>
        <dbReference type="ARBA" id="ARBA00001947"/>
    </source>
</evidence>
<dbReference type="Proteomes" id="UP000294739">
    <property type="component" value="Unassembled WGS sequence"/>
</dbReference>
<dbReference type="PANTHER" id="PTHR43401:SF2">
    <property type="entry name" value="L-THREONINE 3-DEHYDROGENASE"/>
    <property type="match status" value="1"/>
</dbReference>
<sequence length="423" mass="42837">MCRSVPQMPVSATSTVTSPGPGRGSSAGPTRTDPGSVMTAARMGDRLQSQAAVGLDIHLSAWWTNCPFSRKVRVMEAVVYTGPGELSVADRPAPRPGPGEVVVDVSHVGICGSDLLIWAGGLDRVRPPVVLGHEFSGVVTDPNGCPGVAAGDRVVVEPLLACGECGACQAGQRHVCRRLRLIGIDVDGAAAAYVAVPAARLHRVPDRLSLRDAALAEPTAVAVHMVRRAGVGVADRVLVVGGGPIGALVAAVCRVAGAATLVVSEPNTYRREFLADLGFCTHDPAAQPGGADLAALAGGDGDGRDAAGRAVDGFDVAFELTGVPAGLAAAVGATATHGTVLLGGLPHGPVPVQVAEAVFKELSLVGSRVYTSADMADAVGLIASGAVPAGRLVTREVALPDAVDGAYESLRAGRDDMKILITP</sequence>
<dbReference type="Pfam" id="PF08240">
    <property type="entry name" value="ADH_N"/>
    <property type="match status" value="1"/>
</dbReference>
<feature type="region of interest" description="Disordered" evidence="3">
    <location>
        <begin position="1"/>
        <end position="37"/>
    </location>
</feature>
<protein>
    <submittedName>
        <fullName evidence="6">Zn-dependent alcohol dehydrogenase</fullName>
    </submittedName>
</protein>
<evidence type="ECO:0000256" key="2">
    <source>
        <dbReference type="ARBA" id="ARBA00023002"/>
    </source>
</evidence>
<keyword evidence="2" id="KW-0560">Oxidoreductase</keyword>
<dbReference type="Pfam" id="PF00107">
    <property type="entry name" value="ADH_zinc_N"/>
    <property type="match status" value="1"/>
</dbReference>
<evidence type="ECO:0000256" key="3">
    <source>
        <dbReference type="SAM" id="MobiDB-lite"/>
    </source>
</evidence>
<dbReference type="OrthoDB" id="9797931at2"/>
<dbReference type="InterPro" id="IPR050129">
    <property type="entry name" value="Zn_alcohol_dh"/>
</dbReference>
<evidence type="ECO:0000313" key="7">
    <source>
        <dbReference type="Proteomes" id="UP000294739"/>
    </source>
</evidence>
<dbReference type="InterPro" id="IPR013149">
    <property type="entry name" value="ADH-like_C"/>
</dbReference>
<evidence type="ECO:0000259" key="4">
    <source>
        <dbReference type="Pfam" id="PF00107"/>
    </source>
</evidence>
<dbReference type="Gene3D" id="3.40.50.720">
    <property type="entry name" value="NAD(P)-binding Rossmann-like Domain"/>
    <property type="match status" value="1"/>
</dbReference>
<comment type="caution">
    <text evidence="6">The sequence shown here is derived from an EMBL/GenBank/DDBJ whole genome shotgun (WGS) entry which is preliminary data.</text>
</comment>
<dbReference type="InParanoid" id="A0A4R5DDD4"/>
<feature type="domain" description="Alcohol dehydrogenase-like C-terminal" evidence="4">
    <location>
        <begin position="244"/>
        <end position="383"/>
    </location>
</feature>
<dbReference type="EMBL" id="SMKZ01000009">
    <property type="protein sequence ID" value="TDE11832.1"/>
    <property type="molecule type" value="Genomic_DNA"/>
</dbReference>
<dbReference type="Gene3D" id="3.90.180.10">
    <property type="entry name" value="Medium-chain alcohol dehydrogenases, catalytic domain"/>
    <property type="match status" value="1"/>
</dbReference>
<dbReference type="InterPro" id="IPR036291">
    <property type="entry name" value="NAD(P)-bd_dom_sf"/>
</dbReference>
<gene>
    <name evidence="6" type="ORF">E1269_08700</name>
</gene>
<dbReference type="SUPFAM" id="SSF51735">
    <property type="entry name" value="NAD(P)-binding Rossmann-fold domains"/>
    <property type="match status" value="1"/>
</dbReference>
<dbReference type="InterPro" id="IPR011032">
    <property type="entry name" value="GroES-like_sf"/>
</dbReference>
<name>A0A4R5DDD4_9ACTN</name>
<dbReference type="PANTHER" id="PTHR43401">
    <property type="entry name" value="L-THREONINE 3-DEHYDROGENASE"/>
    <property type="match status" value="1"/>
</dbReference>
<evidence type="ECO:0000259" key="5">
    <source>
        <dbReference type="Pfam" id="PF08240"/>
    </source>
</evidence>
<dbReference type="AlphaFoldDB" id="A0A4R5DDD4"/>
<feature type="domain" description="Alcohol dehydrogenase-like N-terminal" evidence="5">
    <location>
        <begin position="97"/>
        <end position="206"/>
    </location>
</feature>
<dbReference type="SUPFAM" id="SSF50129">
    <property type="entry name" value="GroES-like"/>
    <property type="match status" value="1"/>
</dbReference>
<dbReference type="GO" id="GO:0016491">
    <property type="term" value="F:oxidoreductase activity"/>
    <property type="evidence" value="ECO:0007669"/>
    <property type="project" value="UniProtKB-KW"/>
</dbReference>
<evidence type="ECO:0000313" key="6">
    <source>
        <dbReference type="EMBL" id="TDE11832.1"/>
    </source>
</evidence>